<accession>A0A328B226</accession>
<dbReference type="InterPro" id="IPR052514">
    <property type="entry name" value="SAM-dependent_MTase"/>
</dbReference>
<dbReference type="OrthoDB" id="5679686at2"/>
<dbReference type="SUPFAM" id="SSF53335">
    <property type="entry name" value="S-adenosyl-L-methionine-dependent methyltransferases"/>
    <property type="match status" value="1"/>
</dbReference>
<dbReference type="InterPro" id="IPR029063">
    <property type="entry name" value="SAM-dependent_MTases_sf"/>
</dbReference>
<evidence type="ECO:0000313" key="2">
    <source>
        <dbReference type="EMBL" id="RAK59966.1"/>
    </source>
</evidence>
<keyword evidence="3" id="KW-1185">Reference proteome</keyword>
<dbReference type="Gene3D" id="3.40.50.150">
    <property type="entry name" value="Vaccinia Virus protein VP39"/>
    <property type="match status" value="1"/>
</dbReference>
<dbReference type="PANTHER" id="PTHR34203:SF15">
    <property type="entry name" value="SLL1173 PROTEIN"/>
    <property type="match status" value="1"/>
</dbReference>
<dbReference type="EMBL" id="QFYP01000001">
    <property type="protein sequence ID" value="RAK59966.1"/>
    <property type="molecule type" value="Genomic_DNA"/>
</dbReference>
<dbReference type="InterPro" id="IPR006342">
    <property type="entry name" value="FkbM_mtfrase"/>
</dbReference>
<keyword evidence="2" id="KW-0489">Methyltransferase</keyword>
<dbReference type="RefSeq" id="WP_111457259.1">
    <property type="nucleotide sequence ID" value="NZ_QFYP01000001.1"/>
</dbReference>
<name>A0A328B226_9CAUL</name>
<organism evidence="2 3">
    <name type="scientific">Phenylobacterium hankyongense</name>
    <dbReference type="NCBI Taxonomy" id="1813876"/>
    <lineage>
        <taxon>Bacteria</taxon>
        <taxon>Pseudomonadati</taxon>
        <taxon>Pseudomonadota</taxon>
        <taxon>Alphaproteobacteria</taxon>
        <taxon>Caulobacterales</taxon>
        <taxon>Caulobacteraceae</taxon>
        <taxon>Phenylobacterium</taxon>
    </lineage>
</organism>
<dbReference type="Pfam" id="PF05050">
    <property type="entry name" value="Methyltransf_21"/>
    <property type="match status" value="1"/>
</dbReference>
<evidence type="ECO:0000313" key="3">
    <source>
        <dbReference type="Proteomes" id="UP000249842"/>
    </source>
</evidence>
<dbReference type="PANTHER" id="PTHR34203">
    <property type="entry name" value="METHYLTRANSFERASE, FKBM FAMILY PROTEIN"/>
    <property type="match status" value="1"/>
</dbReference>
<keyword evidence="2" id="KW-0808">Transferase</keyword>
<proteinExistence type="predicted"/>
<comment type="caution">
    <text evidence="2">The sequence shown here is derived from an EMBL/GenBank/DDBJ whole genome shotgun (WGS) entry which is preliminary data.</text>
</comment>
<dbReference type="AlphaFoldDB" id="A0A328B226"/>
<sequence length="270" mass="29630">MSEPAARTYPTRHGPMLAFKGDIYITRSLEVYGEFSGSEWRLLEQLAKPGMPVVEIGANIGAHTVALARRCAPGPLYAFEPQPRVFQLLCANLANNGIENVIAWPEACGESEGVALIPPLDYAGPQNFGGVSLQQAAPGRPGTPVRVRPLDDLNLQQCGLIKIDVEGFEPQVLRGSRQTIARCRPVLYVENDRPDQQQEVISLIAEMGYRQYWHTPSLFDPGNFNGVAEDIFGRIVSLNLLCVPNEQGTTVEGAHEIDPTNWTSPVKTRP</sequence>
<protein>
    <submittedName>
        <fullName evidence="2">FkbM family methyltransferase</fullName>
    </submittedName>
</protein>
<feature type="domain" description="Methyltransferase FkbM" evidence="1">
    <location>
        <begin position="55"/>
        <end position="210"/>
    </location>
</feature>
<dbReference type="GO" id="GO:0032259">
    <property type="term" value="P:methylation"/>
    <property type="evidence" value="ECO:0007669"/>
    <property type="project" value="UniProtKB-KW"/>
</dbReference>
<dbReference type="GO" id="GO:0008168">
    <property type="term" value="F:methyltransferase activity"/>
    <property type="evidence" value="ECO:0007669"/>
    <property type="project" value="UniProtKB-KW"/>
</dbReference>
<evidence type="ECO:0000259" key="1">
    <source>
        <dbReference type="Pfam" id="PF05050"/>
    </source>
</evidence>
<reference evidence="3" key="1">
    <citation type="submission" date="2018-05" db="EMBL/GenBank/DDBJ databases">
        <authorList>
            <person name="Li X."/>
        </authorList>
    </citation>
    <scope>NUCLEOTIDE SEQUENCE [LARGE SCALE GENOMIC DNA]</scope>
    <source>
        <strain evidence="3">HKS-05</strain>
    </source>
</reference>
<dbReference type="NCBIfam" id="TIGR01444">
    <property type="entry name" value="fkbM_fam"/>
    <property type="match status" value="1"/>
</dbReference>
<gene>
    <name evidence="2" type="ORF">DJ021_09195</name>
</gene>
<dbReference type="Proteomes" id="UP000249842">
    <property type="component" value="Unassembled WGS sequence"/>
</dbReference>